<keyword evidence="2" id="KW-1185">Reference proteome</keyword>
<dbReference type="AlphaFoldDB" id="A0AAE0XTF8"/>
<sequence length="64" mass="7361">MTMMRKLSQMFADGAVGQPSEFFADGVSQLVKRWRRCVDRDGVAQVINRIDGLPFDEHDDQLFE</sequence>
<comment type="caution">
    <text evidence="1">The sequence shown here is derived from an EMBL/GenBank/DDBJ whole genome shotgun (WGS) entry which is preliminary data.</text>
</comment>
<organism evidence="1 2">
    <name type="scientific">Elysia crispata</name>
    <name type="common">lettuce slug</name>
    <dbReference type="NCBI Taxonomy" id="231223"/>
    <lineage>
        <taxon>Eukaryota</taxon>
        <taxon>Metazoa</taxon>
        <taxon>Spiralia</taxon>
        <taxon>Lophotrochozoa</taxon>
        <taxon>Mollusca</taxon>
        <taxon>Gastropoda</taxon>
        <taxon>Heterobranchia</taxon>
        <taxon>Euthyneura</taxon>
        <taxon>Panpulmonata</taxon>
        <taxon>Sacoglossa</taxon>
        <taxon>Placobranchoidea</taxon>
        <taxon>Plakobranchidae</taxon>
        <taxon>Elysia</taxon>
    </lineage>
</organism>
<reference evidence="1" key="1">
    <citation type="journal article" date="2023" name="G3 (Bethesda)">
        <title>A reference genome for the long-term kleptoplast-retaining sea slug Elysia crispata morphotype clarki.</title>
        <authorList>
            <person name="Eastman K.E."/>
            <person name="Pendleton A.L."/>
            <person name="Shaikh M.A."/>
            <person name="Suttiyut T."/>
            <person name="Ogas R."/>
            <person name="Tomko P."/>
            <person name="Gavelis G."/>
            <person name="Widhalm J.R."/>
            <person name="Wisecaver J.H."/>
        </authorList>
    </citation>
    <scope>NUCLEOTIDE SEQUENCE</scope>
    <source>
        <strain evidence="1">ECLA1</strain>
    </source>
</reference>
<dbReference type="EMBL" id="JAWDGP010007730">
    <property type="protein sequence ID" value="KAK3707090.1"/>
    <property type="molecule type" value="Genomic_DNA"/>
</dbReference>
<proteinExistence type="predicted"/>
<evidence type="ECO:0000313" key="1">
    <source>
        <dbReference type="EMBL" id="KAK3707090.1"/>
    </source>
</evidence>
<accession>A0AAE0XTF8</accession>
<evidence type="ECO:0000313" key="2">
    <source>
        <dbReference type="Proteomes" id="UP001283361"/>
    </source>
</evidence>
<name>A0AAE0XTF8_9GAST</name>
<gene>
    <name evidence="1" type="ORF">RRG08_005845</name>
</gene>
<protein>
    <submittedName>
        <fullName evidence="1">Uncharacterized protein</fullName>
    </submittedName>
</protein>
<dbReference type="Proteomes" id="UP001283361">
    <property type="component" value="Unassembled WGS sequence"/>
</dbReference>
<feature type="non-terminal residue" evidence="1">
    <location>
        <position position="1"/>
    </location>
</feature>